<comment type="caution">
    <text evidence="1">The sequence shown here is derived from an EMBL/GenBank/DDBJ whole genome shotgun (WGS) entry which is preliminary data.</text>
</comment>
<sequence length="208" mass="23281">MAAPIFPLLLFCRHTCPHLISAFVNPREAPALIRSQTASRFPLLPQRHTRPLLCSRLCQPQRAACTKPLLDLIRLRENFTTCTYGERGTAEVSRRKELVTVPLLDGGVLVSVIVVHLNWNPTGRSGRGSVNWLFRLYATFDVSSGPCSYSSLHHVTNVALHSTPHLLHLYATFDDSSGMCILLYTKGYVAHTPYYRHHRRATYAAASA</sequence>
<reference evidence="1" key="1">
    <citation type="submission" date="2023-10" db="EMBL/GenBank/DDBJ databases">
        <title>Genome assemblies of two species of porcelain crab, Petrolisthes cinctipes and Petrolisthes manimaculis (Anomura: Porcellanidae).</title>
        <authorList>
            <person name="Angst P."/>
        </authorList>
    </citation>
    <scope>NUCLEOTIDE SEQUENCE</scope>
    <source>
        <strain evidence="1">PB745_01</strain>
        <tissue evidence="1">Gill</tissue>
    </source>
</reference>
<dbReference type="AlphaFoldDB" id="A0AAE1GL06"/>
<accession>A0AAE1GL06</accession>
<evidence type="ECO:0000313" key="2">
    <source>
        <dbReference type="Proteomes" id="UP001286313"/>
    </source>
</evidence>
<gene>
    <name evidence="1" type="ORF">Pcinc_001748</name>
</gene>
<protein>
    <submittedName>
        <fullName evidence="1">Uncharacterized protein</fullName>
    </submittedName>
</protein>
<organism evidence="1 2">
    <name type="scientific">Petrolisthes cinctipes</name>
    <name type="common">Flat porcelain crab</name>
    <dbReference type="NCBI Taxonomy" id="88211"/>
    <lineage>
        <taxon>Eukaryota</taxon>
        <taxon>Metazoa</taxon>
        <taxon>Ecdysozoa</taxon>
        <taxon>Arthropoda</taxon>
        <taxon>Crustacea</taxon>
        <taxon>Multicrustacea</taxon>
        <taxon>Malacostraca</taxon>
        <taxon>Eumalacostraca</taxon>
        <taxon>Eucarida</taxon>
        <taxon>Decapoda</taxon>
        <taxon>Pleocyemata</taxon>
        <taxon>Anomura</taxon>
        <taxon>Galatheoidea</taxon>
        <taxon>Porcellanidae</taxon>
        <taxon>Petrolisthes</taxon>
    </lineage>
</organism>
<name>A0AAE1GL06_PETCI</name>
<keyword evidence="2" id="KW-1185">Reference proteome</keyword>
<proteinExistence type="predicted"/>
<evidence type="ECO:0000313" key="1">
    <source>
        <dbReference type="EMBL" id="KAK3894492.1"/>
    </source>
</evidence>
<dbReference type="EMBL" id="JAWQEG010000107">
    <property type="protein sequence ID" value="KAK3894492.1"/>
    <property type="molecule type" value="Genomic_DNA"/>
</dbReference>
<dbReference type="Proteomes" id="UP001286313">
    <property type="component" value="Unassembled WGS sequence"/>
</dbReference>